<evidence type="ECO:0000313" key="5">
    <source>
        <dbReference type="Proteomes" id="UP000013026"/>
    </source>
</evidence>
<proteinExistence type="predicted"/>
<dbReference type="KEGG" id="mrb:Mrub_0923"/>
<evidence type="ECO:0000313" key="2">
    <source>
        <dbReference type="EMBL" id="ADD27688.1"/>
    </source>
</evidence>
<evidence type="ECO:0000256" key="1">
    <source>
        <dbReference type="SAM" id="SignalP"/>
    </source>
</evidence>
<feature type="chain" id="PRO_5044729735" evidence="1">
    <location>
        <begin position="17"/>
        <end position="122"/>
    </location>
</feature>
<dbReference type="eggNOG" id="ENOG5034BB0">
    <property type="taxonomic scope" value="Bacteria"/>
</dbReference>
<feature type="signal peptide" evidence="1">
    <location>
        <begin position="1"/>
        <end position="16"/>
    </location>
</feature>
<dbReference type="EMBL" id="CP005385">
    <property type="protein sequence ID" value="AGK04153.1"/>
    <property type="molecule type" value="Genomic_DNA"/>
</dbReference>
<dbReference type="OrthoDB" id="32748at2"/>
<reference evidence="2 4" key="1">
    <citation type="journal article" date="2010" name="Stand. Genomic Sci.">
        <title>Complete genome sequence of Meiothermus ruber type strain (21).</title>
        <authorList>
            <person name="Tindall B.J."/>
            <person name="Sikorski J."/>
            <person name="Lucas S."/>
            <person name="Goltsman E."/>
            <person name="Copeland A."/>
            <person name="Glavina Del Rio T."/>
            <person name="Nolan M."/>
            <person name="Tice H."/>
            <person name="Cheng J.F."/>
            <person name="Han C."/>
            <person name="Pitluck S."/>
            <person name="Liolios K."/>
            <person name="Ivanova N."/>
            <person name="Mavromatis K."/>
            <person name="Ovchinnikova G."/>
            <person name="Pati A."/>
            <person name="Fahnrich R."/>
            <person name="Goodwin L."/>
            <person name="Chen A."/>
            <person name="Palaniappan K."/>
            <person name="Land M."/>
            <person name="Hauser L."/>
            <person name="Chang Y.J."/>
            <person name="Jeffries C.D."/>
            <person name="Rohde M."/>
            <person name="Goker M."/>
            <person name="Woyke T."/>
            <person name="Bristow J."/>
            <person name="Eisen J.A."/>
            <person name="Markowitz V."/>
            <person name="Hugenholtz P."/>
            <person name="Kyrpides N.C."/>
            <person name="Klenk H.P."/>
            <person name="Lapidus A."/>
        </authorList>
    </citation>
    <scope>NUCLEOTIDE SEQUENCE [LARGE SCALE GENOMIC DNA]</scope>
    <source>
        <strain evidence="4">ATCC 35948 / DSM 1279 / VKM B-1258 / 21</strain>
        <strain evidence="2">DSM 1279</strain>
    </source>
</reference>
<keyword evidence="4" id="KW-1185">Reference proteome</keyword>
<organism evidence="3 5">
    <name type="scientific">Meiothermus ruber (strain ATCC 35948 / DSM 1279 / VKM B-1258 / 21)</name>
    <name type="common">Thermus ruber</name>
    <dbReference type="NCBI Taxonomy" id="504728"/>
    <lineage>
        <taxon>Bacteria</taxon>
        <taxon>Thermotogati</taxon>
        <taxon>Deinococcota</taxon>
        <taxon>Deinococci</taxon>
        <taxon>Thermales</taxon>
        <taxon>Thermaceae</taxon>
        <taxon>Meiothermus</taxon>
    </lineage>
</organism>
<sequence>MRGLLILLVLSSMAFAQIRVTLEAPPPPTLTISADIRIALVPGLVVVERVPEPQGILVVYRSSRAAEVYAYHHRDLVARGWTRVKYQAGGGHYKSEYRKGRAKAKLEVRDRRGRIEVRVKEG</sequence>
<keyword evidence="1" id="KW-0732">Signal</keyword>
<dbReference type="STRING" id="504728.K649_04255"/>
<dbReference type="PATRIC" id="fig|504728.9.peg.880"/>
<dbReference type="KEGG" id="mre:K649_04255"/>
<accession>D3PQ62</accession>
<dbReference type="EMBL" id="CP001743">
    <property type="protein sequence ID" value="ADD27688.1"/>
    <property type="molecule type" value="Genomic_DNA"/>
</dbReference>
<protein>
    <submittedName>
        <fullName evidence="3">Uncharacterized protein</fullName>
    </submittedName>
</protein>
<dbReference type="RefSeq" id="WP_013013207.1">
    <property type="nucleotide sequence ID" value="NC_013946.1"/>
</dbReference>
<reference evidence="3 5" key="3">
    <citation type="submission" date="2013-04" db="EMBL/GenBank/DDBJ databases">
        <authorList>
            <person name="Chin J."/>
            <person name="Alexander D.H."/>
            <person name="Marks P."/>
            <person name="Korlach J."/>
            <person name="Clum A."/>
            <person name="Copeland A."/>
        </authorList>
    </citation>
    <scope>NUCLEOTIDE SEQUENCE [LARGE SCALE GENOMIC DNA]</scope>
    <source>
        <strain evidence="5">ATCC 35948 / DSM 1279 / VKM B-1258 / 21</strain>
        <strain evidence="3">DSM 1279</strain>
    </source>
</reference>
<name>D3PQ62_MEIRD</name>
<dbReference type="AlphaFoldDB" id="D3PQ62"/>
<reference evidence="3" key="2">
    <citation type="submission" date="2013-04" db="EMBL/GenBank/DDBJ databases">
        <title>Non-Hybrid, Finished Microbial Genome Assemblies from Long-Read SMRT Sequencing Data.</title>
        <authorList>
            <person name="Klammer A."/>
            <person name="Drake J."/>
            <person name="Heiner C."/>
            <person name="Clum A."/>
            <person name="Copeland A."/>
            <person name="Huddleston J."/>
            <person name="Eichler E."/>
            <person name="Turner S.W."/>
        </authorList>
    </citation>
    <scope>NUCLEOTIDE SEQUENCE</scope>
    <source>
        <strain evidence="3">DSM 1279</strain>
    </source>
</reference>
<dbReference type="Proteomes" id="UP000006655">
    <property type="component" value="Chromosome"/>
</dbReference>
<evidence type="ECO:0000313" key="4">
    <source>
        <dbReference type="Proteomes" id="UP000006655"/>
    </source>
</evidence>
<dbReference type="Proteomes" id="UP000013026">
    <property type="component" value="Chromosome"/>
</dbReference>
<gene>
    <name evidence="2" type="ordered locus">Mrub_0923</name>
    <name evidence="3" type="ORF">K649_04255</name>
</gene>
<evidence type="ECO:0000313" key="3">
    <source>
        <dbReference type="EMBL" id="AGK04153.1"/>
    </source>
</evidence>